<evidence type="ECO:0000259" key="2">
    <source>
        <dbReference type="Pfam" id="PF03572"/>
    </source>
</evidence>
<name>A0A2S6FX47_9CLOT</name>
<evidence type="ECO:0000256" key="1">
    <source>
        <dbReference type="SAM" id="Phobius"/>
    </source>
</evidence>
<protein>
    <submittedName>
        <fullName evidence="3">Peptidase S41-like protein</fullName>
    </submittedName>
</protein>
<reference evidence="3 4" key="1">
    <citation type="submission" date="2018-02" db="EMBL/GenBank/DDBJ databases">
        <title>Genomic Encyclopedia of Archaeal and Bacterial Type Strains, Phase II (KMG-II): from individual species to whole genera.</title>
        <authorList>
            <person name="Goeker M."/>
        </authorList>
    </citation>
    <scope>NUCLEOTIDE SEQUENCE [LARGE SCALE GENOMIC DNA]</scope>
    <source>
        <strain evidence="3 4">DSM 15099</strain>
    </source>
</reference>
<dbReference type="InterPro" id="IPR005151">
    <property type="entry name" value="Tail-specific_protease"/>
</dbReference>
<dbReference type="Proteomes" id="UP000239863">
    <property type="component" value="Unassembled WGS sequence"/>
</dbReference>
<dbReference type="OrthoDB" id="1708078at2"/>
<keyword evidence="1" id="KW-0472">Membrane</keyword>
<organism evidence="3 4">
    <name type="scientific">Clostridium algidicarnis DSM 15099</name>
    <dbReference type="NCBI Taxonomy" id="1121295"/>
    <lineage>
        <taxon>Bacteria</taxon>
        <taxon>Bacillati</taxon>
        <taxon>Bacillota</taxon>
        <taxon>Clostridia</taxon>
        <taxon>Eubacteriales</taxon>
        <taxon>Clostridiaceae</taxon>
        <taxon>Clostridium</taxon>
    </lineage>
</organism>
<keyword evidence="1" id="KW-0812">Transmembrane</keyword>
<evidence type="ECO:0000313" key="4">
    <source>
        <dbReference type="Proteomes" id="UP000239863"/>
    </source>
</evidence>
<feature type="domain" description="Tail specific protease" evidence="2">
    <location>
        <begin position="298"/>
        <end position="488"/>
    </location>
</feature>
<evidence type="ECO:0000313" key="3">
    <source>
        <dbReference type="EMBL" id="PPK48120.1"/>
    </source>
</evidence>
<dbReference type="GO" id="GO:0008236">
    <property type="term" value="F:serine-type peptidase activity"/>
    <property type="evidence" value="ECO:0007669"/>
    <property type="project" value="InterPro"/>
</dbReference>
<gene>
    <name evidence="3" type="ORF">BD821_11086</name>
</gene>
<dbReference type="GO" id="GO:0006508">
    <property type="term" value="P:proteolysis"/>
    <property type="evidence" value="ECO:0007669"/>
    <property type="project" value="InterPro"/>
</dbReference>
<sequence length="511" mass="58714">MKRKIIIFVGLTLSILVCITVMLLNKSFVNNNYKVLFEKVGNQNEYYTEDTIDLNNYMYEHDPKELGIPEDSLQYINTALDTNSFLNDNNLIELDKNDAISDVNFLFNLLKYSYAGYSYFGGDITFENAKDNVIKSINLHPAENINSSQLENILDINTKFIQDGHFSINNNSPLNHYLYYSNESICVNKSKNGYYIIENGERLYIKSINDSYDFNNYLKLSINSKGYLCYHIGILDNSNNPSKIKVIFQSQSKEVIKHIDLKKSNPKVGSDDKLNYKYSKRNNVPIITMGKMYDTDVNDKSTKLFAEAAISLKDEPIMILDIRGNSGGQDIAPITWFKNFTGEIPQIESYSLQLCSLINNYIARLAMKNIDYEILPAELKKEYDEEMQKANVEFNTWYASKTEEKRHKNNTIIFVLIDNKVASSGESFVNYLKTLENVILVGTNTSGVYISNVYTRSQLPSSHIKINFGNTITLNKYCEEGKGFQPDIWLDNEDSLDKVLKLINEFRINPY</sequence>
<dbReference type="Pfam" id="PF03572">
    <property type="entry name" value="Peptidase_S41"/>
    <property type="match status" value="1"/>
</dbReference>
<dbReference type="RefSeq" id="WP_104410076.1">
    <property type="nucleotide sequence ID" value="NZ_PTIS01000010.1"/>
</dbReference>
<dbReference type="STRING" id="37659.GCA_000703125_01277"/>
<feature type="transmembrane region" description="Helical" evidence="1">
    <location>
        <begin position="5"/>
        <end position="24"/>
    </location>
</feature>
<accession>A0A2S6FX47</accession>
<dbReference type="EMBL" id="PTIS01000010">
    <property type="protein sequence ID" value="PPK48120.1"/>
    <property type="molecule type" value="Genomic_DNA"/>
</dbReference>
<proteinExistence type="predicted"/>
<dbReference type="Gene3D" id="3.90.226.10">
    <property type="entry name" value="2-enoyl-CoA Hydratase, Chain A, domain 1"/>
    <property type="match status" value="1"/>
</dbReference>
<keyword evidence="1" id="KW-1133">Transmembrane helix</keyword>
<comment type="caution">
    <text evidence="3">The sequence shown here is derived from an EMBL/GenBank/DDBJ whole genome shotgun (WGS) entry which is preliminary data.</text>
</comment>
<dbReference type="AlphaFoldDB" id="A0A2S6FX47"/>
<dbReference type="SUPFAM" id="SSF52096">
    <property type="entry name" value="ClpP/crotonase"/>
    <property type="match status" value="1"/>
</dbReference>
<dbReference type="InterPro" id="IPR029045">
    <property type="entry name" value="ClpP/crotonase-like_dom_sf"/>
</dbReference>